<dbReference type="Gene3D" id="1.25.40.10">
    <property type="entry name" value="Tetratricopeptide repeat domain"/>
    <property type="match status" value="1"/>
</dbReference>
<dbReference type="SUPFAM" id="SSF48452">
    <property type="entry name" value="TPR-like"/>
    <property type="match status" value="2"/>
</dbReference>
<dbReference type="AlphaFoldDB" id="A0A5N6BE88"/>
<dbReference type="PANTHER" id="PTHR46082:SF6">
    <property type="entry name" value="AAA+ ATPASE DOMAIN-CONTAINING PROTEIN-RELATED"/>
    <property type="match status" value="1"/>
</dbReference>
<dbReference type="Proteomes" id="UP000313066">
    <property type="component" value="Unassembled WGS sequence"/>
</dbReference>
<keyword evidence="2" id="KW-0472">Membrane</keyword>
<dbReference type="InterPro" id="IPR011990">
    <property type="entry name" value="TPR-like_helical_dom_sf"/>
</dbReference>
<proteinExistence type="predicted"/>
<keyword evidence="4" id="KW-1185">Reference proteome</keyword>
<reference evidence="3 4" key="1">
    <citation type="submission" date="2019-10" db="EMBL/GenBank/DDBJ databases">
        <title>Nonomuraea sp. nov., isolated from Phyllanthus amarus.</title>
        <authorList>
            <person name="Klykleung N."/>
            <person name="Tanasupawat S."/>
        </authorList>
    </citation>
    <scope>NUCLEOTIDE SEQUENCE [LARGE SCALE GENOMIC DNA]</scope>
    <source>
        <strain evidence="3 4">CR1-09</strain>
    </source>
</reference>
<dbReference type="EMBL" id="VDMA02000028">
    <property type="protein sequence ID" value="KAB8178333.1"/>
    <property type="molecule type" value="Genomic_DNA"/>
</dbReference>
<evidence type="ECO:0000313" key="4">
    <source>
        <dbReference type="Proteomes" id="UP000313066"/>
    </source>
</evidence>
<evidence type="ECO:0000313" key="3">
    <source>
        <dbReference type="EMBL" id="KAB8178333.1"/>
    </source>
</evidence>
<protein>
    <submittedName>
        <fullName evidence="3">Tetratricopeptide repeat protein</fullName>
    </submittedName>
</protein>
<dbReference type="PANTHER" id="PTHR46082">
    <property type="entry name" value="ATP/GTP-BINDING PROTEIN-RELATED"/>
    <property type="match status" value="1"/>
</dbReference>
<comment type="caution">
    <text evidence="3">The sequence shown here is derived from an EMBL/GenBank/DDBJ whole genome shotgun (WGS) entry which is preliminary data.</text>
</comment>
<sequence length="665" mass="72990">MGFGRGSRWRRLALALTALSGLAAAPAVLLAFDLTQPWAVALAAIGSAMIVSGSALWWERAKRLAQYSDEQVLKVQDGCLVLADGSLPRASSMEDPVTLGVHPAGHREQSTRSNVTRGDAREQPRTVPVYIPRDVDDGLRELLARGGFVLVVGDSTAGKTRASWEAVRATLPEHTIIAPVDRDAVRAALSVVAERRRCVLWLDDVEGYLGKGGLRRNDVQRLISGKDHHRVIVATLRAAEEERLTAHSTEEGRQAGKDVEETLSQAHRIYLPRMFSASERERARARDWDPRIAQALDHADDYGIAEYIAAGPELLRDWQNAWSPNTEHGAPTHPRAAALISVAVELRRAGHSAAIPRTLLEQLHEHYLSAHGGSRLRPEPLPAAWEWATKPRRATTALLQPVDHERVEVFDYLVDVAQRTAGPGHEIAAKVLLAALPDCSPSDADAIATTAYDHGHFEVAVAGWQAAGVLPQETAAETLTRRNNLARALRKLGRLHEAEAEHRAVIAQRTRLLGPRHADTLISRDNLANVIRDLGRLPEAEAEHGQALAALTDVLGPEHSFTLFSRDNRATTLRLLGRLQEAEAEHRSVVRIRTRLLGLDHPDTLVSRDNLAATLRDQKRYAEAATEYEAVLHSRIRVLGETHPYTAATRASLSALRAQKNVSPE</sequence>
<dbReference type="InterPro" id="IPR053137">
    <property type="entry name" value="NLR-like"/>
</dbReference>
<gene>
    <name evidence="3" type="ORF">FH610_036820</name>
</gene>
<evidence type="ECO:0000256" key="2">
    <source>
        <dbReference type="SAM" id="Phobius"/>
    </source>
</evidence>
<feature type="transmembrane region" description="Helical" evidence="2">
    <location>
        <begin position="41"/>
        <end position="58"/>
    </location>
</feature>
<dbReference type="Pfam" id="PF13424">
    <property type="entry name" value="TPR_12"/>
    <property type="match status" value="2"/>
</dbReference>
<name>A0A5N6BE88_9ACTN</name>
<dbReference type="RefSeq" id="WP_139579847.1">
    <property type="nucleotide sequence ID" value="NZ_VDMA02000028.1"/>
</dbReference>
<feature type="region of interest" description="Disordered" evidence="1">
    <location>
        <begin position="102"/>
        <end position="122"/>
    </location>
</feature>
<organism evidence="3 4">
    <name type="scientific">Microbispora catharanthi</name>
    <dbReference type="NCBI Taxonomy" id="1712871"/>
    <lineage>
        <taxon>Bacteria</taxon>
        <taxon>Bacillati</taxon>
        <taxon>Actinomycetota</taxon>
        <taxon>Actinomycetes</taxon>
        <taxon>Streptosporangiales</taxon>
        <taxon>Streptosporangiaceae</taxon>
        <taxon>Microbispora</taxon>
    </lineage>
</organism>
<accession>A0A5N6BE88</accession>
<keyword evidence="2" id="KW-1133">Transmembrane helix</keyword>
<evidence type="ECO:0000256" key="1">
    <source>
        <dbReference type="SAM" id="MobiDB-lite"/>
    </source>
</evidence>
<keyword evidence="2" id="KW-0812">Transmembrane</keyword>